<keyword evidence="2" id="KW-1185">Reference proteome</keyword>
<gene>
    <name evidence="1" type="ORF">CTAYLR_005847</name>
</gene>
<accession>A0AAD7UR46</accession>
<evidence type="ECO:0008006" key="3">
    <source>
        <dbReference type="Google" id="ProtNLM"/>
    </source>
</evidence>
<dbReference type="EMBL" id="JAQMWT010000012">
    <property type="protein sequence ID" value="KAJ8614069.1"/>
    <property type="molecule type" value="Genomic_DNA"/>
</dbReference>
<dbReference type="InterPro" id="IPR016024">
    <property type="entry name" value="ARM-type_fold"/>
</dbReference>
<protein>
    <recommendedName>
        <fullName evidence="3">DUF2428 domain-containing protein</fullName>
    </recommendedName>
</protein>
<evidence type="ECO:0000313" key="2">
    <source>
        <dbReference type="Proteomes" id="UP001230188"/>
    </source>
</evidence>
<reference evidence="1" key="1">
    <citation type="submission" date="2023-01" db="EMBL/GenBank/DDBJ databases">
        <title>Metagenome sequencing of chrysophaentin producing Chrysophaeum taylorii.</title>
        <authorList>
            <person name="Davison J."/>
            <person name="Bewley C."/>
        </authorList>
    </citation>
    <scope>NUCLEOTIDE SEQUENCE</scope>
    <source>
        <strain evidence="1">NIES-1699</strain>
    </source>
</reference>
<comment type="caution">
    <text evidence="1">The sequence shown here is derived from an EMBL/GenBank/DDBJ whole genome shotgun (WGS) entry which is preliminary data.</text>
</comment>
<sequence>MNGAACAQVLAAGGCDDRSAAVAARGLCAGLEKGEAWGGGSCLVASTLARCGGREKVAVLRALLRVDGAEAARRLVACAKDPDLKVRAKAHAALASCNYGAREVARVALWQLGQESCPKELFAAARDSLENAVGFIDDISDFELPAPCRGRCAALQAFLRRGLLETPEVVAAAVLEGLASSDAGAQRAAAALGAAQPDDGIIATVLANGKTRDAAAARLAPLLGKQRFRDAADLIPNAAARARAKLAAGGLSDAELEAALVDGDVGVRAAALLAVDDARFPAAARAAVVRDAVLMPRDAIATRARKTTTTSSLNELCAIALEGLRGGDAQQLAAAELLAGISSFPPPRCLVVDDLVRVLVSSTWDRVRSVVAKALEETIVGRGAPLALAAGRRLEDLFCGPSFHSRDAGAKLARILERRAAEGRSSSRLVPDVFCLDVRCSPAAPGALLALAELGELVEDRDLVLEMARRALKATARLLPRDDGDDDDDDDAFTSERRGLHLCRAACACVRVHAAHAEAAAVACGDALLEDVLLTTRHSGAIAVAASALEVLVEGARARWLDACVACCLDHTSTRCSLRRSNGLASAIVALVDRDPSSLALRLLEESSSRRVSATRALHCVAAILWQRADRVPPPLYARVLATALSWADAEDWGVRSAAALAISAVSRRPSSDAAVREIFSSAVLRPGAGPMALFSSLSALARLGSDASNSSRLAEAIARALLGHPSLPIRDAAAKAVASLARGDEVRATRFVLECGGGNNALHGVLLAAKRLVVPATARTIGSFALRVLRREDAAPPLVRLEAHAAASAAVDDKSLAPCLFAAIDDLESAALENTALRQQPDAAPGASLVRARLCAAAIARRLPCRDDERRRKALSPLASPDDDAAVAVARAATAFLETEDFVEEEDDASFGRPLVFPKASAEIPEVLERASAAAVVEYCLSSTSSPARRGAVLRLAARSASLRRERRPARLLLERCPGWSPDHRALALELAAAWDPVAAAPLAPRVKSALEDSLPVLRRAAARALTLAPDLLNRDDVFAGLVRLAEGPDAPAQILAARALCAYCGSPLVAPYVAVRRALHFRGNSELLEGLLQRP</sequence>
<dbReference type="AlphaFoldDB" id="A0AAD7UR46"/>
<dbReference type="SUPFAM" id="SSF48371">
    <property type="entry name" value="ARM repeat"/>
    <property type="match status" value="1"/>
</dbReference>
<proteinExistence type="predicted"/>
<organism evidence="1 2">
    <name type="scientific">Chrysophaeum taylorii</name>
    <dbReference type="NCBI Taxonomy" id="2483200"/>
    <lineage>
        <taxon>Eukaryota</taxon>
        <taxon>Sar</taxon>
        <taxon>Stramenopiles</taxon>
        <taxon>Ochrophyta</taxon>
        <taxon>Pelagophyceae</taxon>
        <taxon>Pelagomonadales</taxon>
        <taxon>Pelagomonadaceae</taxon>
        <taxon>Chrysophaeum</taxon>
    </lineage>
</organism>
<dbReference type="Proteomes" id="UP001230188">
    <property type="component" value="Unassembled WGS sequence"/>
</dbReference>
<evidence type="ECO:0000313" key="1">
    <source>
        <dbReference type="EMBL" id="KAJ8614069.1"/>
    </source>
</evidence>
<name>A0AAD7UR46_9STRA</name>